<evidence type="ECO:0000313" key="3">
    <source>
        <dbReference type="EMBL" id="TWT69123.1"/>
    </source>
</evidence>
<dbReference type="OrthoDB" id="9808543at2"/>
<evidence type="ECO:0000313" key="4">
    <source>
        <dbReference type="Proteomes" id="UP000317238"/>
    </source>
</evidence>
<proteinExistence type="predicted"/>
<keyword evidence="1" id="KW-1133">Transmembrane helix</keyword>
<keyword evidence="1" id="KW-0812">Transmembrane</keyword>
<dbReference type="EMBL" id="SJPL01000001">
    <property type="protein sequence ID" value="TWT69123.1"/>
    <property type="molecule type" value="Genomic_DNA"/>
</dbReference>
<dbReference type="InterPro" id="IPR052920">
    <property type="entry name" value="DNA-binding_regulatory"/>
</dbReference>
<name>A0A5C5Y343_9PLAN</name>
<dbReference type="SUPFAM" id="SSF53474">
    <property type="entry name" value="alpha/beta-Hydrolases"/>
    <property type="match status" value="1"/>
</dbReference>
<feature type="transmembrane region" description="Helical" evidence="1">
    <location>
        <begin position="15"/>
        <end position="39"/>
    </location>
</feature>
<feature type="domain" description="Peptidase S9 prolyl oligopeptidase catalytic" evidence="2">
    <location>
        <begin position="139"/>
        <end position="303"/>
    </location>
</feature>
<comment type="caution">
    <text evidence="3">The sequence shown here is derived from an EMBL/GenBank/DDBJ whole genome shotgun (WGS) entry which is preliminary data.</text>
</comment>
<dbReference type="PANTHER" id="PTHR43358:SF4">
    <property type="entry name" value="ALPHA_BETA HYDROLASE FOLD-1 DOMAIN-CONTAINING PROTEIN"/>
    <property type="match status" value="1"/>
</dbReference>
<sequence length="341" mass="37844">MTDFLPIARHALSMALFWGIPIVAAVGLIAYFGFARLIASKLLGRRVLRCTDEESPADRGFDQIAFEIQVPSYNAVDGDTETPKCRLDGWLIRPPDANPDDRPPCVLMAHGFSSHKNCLWTFPDDPDYRASLLHQGADSLCRAGFAVAAIDLRNHGQSDENGPVTLGIRESYDVLATLRYLKANADRFGIDGSRLGLRGESMGGVTSLIAASRDDCGLIAALWCDSTFADGHRVVGDFLNYAGVWRGFAPATRLWLKTLTGLDVNDASPVRYVEKIRCPVMLVHSTGDTMVPIEHFDQLASAAWANPPETWRLAGHRHNRLWKEPDYHQRQIEFFRQHLGA</sequence>
<dbReference type="GO" id="GO:0008236">
    <property type="term" value="F:serine-type peptidase activity"/>
    <property type="evidence" value="ECO:0007669"/>
    <property type="project" value="InterPro"/>
</dbReference>
<reference evidence="3 4" key="1">
    <citation type="submission" date="2019-02" db="EMBL/GenBank/DDBJ databases">
        <title>Deep-cultivation of Planctomycetes and their phenomic and genomic characterization uncovers novel biology.</title>
        <authorList>
            <person name="Wiegand S."/>
            <person name="Jogler M."/>
            <person name="Boedeker C."/>
            <person name="Pinto D."/>
            <person name="Vollmers J."/>
            <person name="Rivas-Marin E."/>
            <person name="Kohn T."/>
            <person name="Peeters S.H."/>
            <person name="Heuer A."/>
            <person name="Rast P."/>
            <person name="Oberbeckmann S."/>
            <person name="Bunk B."/>
            <person name="Jeske O."/>
            <person name="Meyerdierks A."/>
            <person name="Storesund J.E."/>
            <person name="Kallscheuer N."/>
            <person name="Luecker S."/>
            <person name="Lage O.M."/>
            <person name="Pohl T."/>
            <person name="Merkel B.J."/>
            <person name="Hornburger P."/>
            <person name="Mueller R.-W."/>
            <person name="Bruemmer F."/>
            <person name="Labrenz M."/>
            <person name="Spormann A.M."/>
            <person name="Op Den Camp H."/>
            <person name="Overmann J."/>
            <person name="Amann R."/>
            <person name="Jetten M.S.M."/>
            <person name="Mascher T."/>
            <person name="Medema M.H."/>
            <person name="Devos D.P."/>
            <person name="Kaster A.-K."/>
            <person name="Ovreas L."/>
            <person name="Rohde M."/>
            <person name="Galperin M.Y."/>
            <person name="Jogler C."/>
        </authorList>
    </citation>
    <scope>NUCLEOTIDE SEQUENCE [LARGE SCALE GENOMIC DNA]</scope>
    <source>
        <strain evidence="3 4">Pan14r</strain>
    </source>
</reference>
<dbReference type="Gene3D" id="3.40.50.1820">
    <property type="entry name" value="alpha/beta hydrolase"/>
    <property type="match status" value="1"/>
</dbReference>
<gene>
    <name evidence="3" type="ORF">Pan14r_14070</name>
</gene>
<dbReference type="GO" id="GO:0006508">
    <property type="term" value="P:proteolysis"/>
    <property type="evidence" value="ECO:0007669"/>
    <property type="project" value="InterPro"/>
</dbReference>
<dbReference type="Pfam" id="PF00326">
    <property type="entry name" value="Peptidase_S9"/>
    <property type="match status" value="1"/>
</dbReference>
<evidence type="ECO:0000256" key="1">
    <source>
        <dbReference type="SAM" id="Phobius"/>
    </source>
</evidence>
<evidence type="ECO:0000259" key="2">
    <source>
        <dbReference type="Pfam" id="PF00326"/>
    </source>
</evidence>
<dbReference type="PANTHER" id="PTHR43358">
    <property type="entry name" value="ALPHA/BETA-HYDROLASE"/>
    <property type="match status" value="1"/>
</dbReference>
<keyword evidence="3" id="KW-0378">Hydrolase</keyword>
<protein>
    <submittedName>
        <fullName evidence="3">Alpha/beta hydrolase family protein</fullName>
    </submittedName>
</protein>
<dbReference type="AlphaFoldDB" id="A0A5C5Y343"/>
<keyword evidence="1" id="KW-0472">Membrane</keyword>
<organism evidence="3 4">
    <name type="scientific">Crateriforma conspicua</name>
    <dbReference type="NCBI Taxonomy" id="2527996"/>
    <lineage>
        <taxon>Bacteria</taxon>
        <taxon>Pseudomonadati</taxon>
        <taxon>Planctomycetota</taxon>
        <taxon>Planctomycetia</taxon>
        <taxon>Planctomycetales</taxon>
        <taxon>Planctomycetaceae</taxon>
        <taxon>Crateriforma</taxon>
    </lineage>
</organism>
<dbReference type="RefSeq" id="WP_146438693.1">
    <property type="nucleotide sequence ID" value="NZ_SJPL01000001.1"/>
</dbReference>
<keyword evidence="4" id="KW-1185">Reference proteome</keyword>
<dbReference type="Proteomes" id="UP000317238">
    <property type="component" value="Unassembled WGS sequence"/>
</dbReference>
<accession>A0A5C5Y343</accession>
<dbReference type="InterPro" id="IPR029058">
    <property type="entry name" value="AB_hydrolase_fold"/>
</dbReference>
<dbReference type="InterPro" id="IPR001375">
    <property type="entry name" value="Peptidase_S9_cat"/>
</dbReference>